<dbReference type="InterPro" id="IPR002104">
    <property type="entry name" value="Integrase_catalytic"/>
</dbReference>
<protein>
    <recommendedName>
        <fullName evidence="4">Tyr recombinase domain-containing protein</fullName>
    </recommendedName>
</protein>
<dbReference type="Proteomes" id="UP001500298">
    <property type="component" value="Unassembled WGS sequence"/>
</dbReference>
<dbReference type="InterPro" id="IPR050090">
    <property type="entry name" value="Tyrosine_recombinase_XerCD"/>
</dbReference>
<comment type="similarity">
    <text evidence="1">Belongs to the 'phage' integrase family.</text>
</comment>
<keyword evidence="2" id="KW-0238">DNA-binding</keyword>
<dbReference type="SUPFAM" id="SSF56349">
    <property type="entry name" value="DNA breaking-rejoining enzymes"/>
    <property type="match status" value="1"/>
</dbReference>
<evidence type="ECO:0000259" key="4">
    <source>
        <dbReference type="PROSITE" id="PS51898"/>
    </source>
</evidence>
<evidence type="ECO:0000256" key="2">
    <source>
        <dbReference type="ARBA" id="ARBA00023125"/>
    </source>
</evidence>
<feature type="domain" description="Tyr recombinase" evidence="4">
    <location>
        <begin position="273"/>
        <end position="452"/>
    </location>
</feature>
<organism evidence="5 6">
    <name type="scientific">Algivirga pacifica</name>
    <dbReference type="NCBI Taxonomy" id="1162670"/>
    <lineage>
        <taxon>Bacteria</taxon>
        <taxon>Pseudomonadati</taxon>
        <taxon>Bacteroidota</taxon>
        <taxon>Cytophagia</taxon>
        <taxon>Cytophagales</taxon>
        <taxon>Flammeovirgaceae</taxon>
        <taxon>Algivirga</taxon>
    </lineage>
</organism>
<sequence>MKIQPIDQNRGVGSIFEENKGKLPLQEITELFEKYLYQALGLTWGDKNNAAYVAHRPMISKAKSNFSLFLKFSIQYRKGNLKEADAAFHRYELHLQEEQEKERITANRHSYLKMYAYQFRKHPNLKGYIAWLQDSQIKGVYLPADTYQQIQGHPLVIEFGEWLKIHSRLNRPTRYAQVACNGVSAFLHWMQEHYGQIQINAYEVNTYIKSQRHLSVSTQNKYLEWIKRFCTFYLQRMEKNTPFAERDERFHSAAEEIKAVLQLKSLEGYEQEVLRISIPDDHLEKMYALAEDRMALLLDLGISMGLRASSMLFLKVKDIDFSRERMSVFLKGRNQPYNLPVPLALLNTLKEWIITNKLQAEDRILGFKGDNTSNISSYFTLFLKKNGLRYAEKEGQLYKLSLHNLRHTFAYRSIDRFGLLMTSRLLCHQSVETTERHYLKDRLSDTLYRIYHLKEEEVRHMKNLY</sequence>
<evidence type="ECO:0000256" key="1">
    <source>
        <dbReference type="ARBA" id="ARBA00008857"/>
    </source>
</evidence>
<dbReference type="EMBL" id="BAABJX010000071">
    <property type="protein sequence ID" value="GAA4852230.1"/>
    <property type="molecule type" value="Genomic_DNA"/>
</dbReference>
<keyword evidence="3" id="KW-0233">DNA recombination</keyword>
<accession>A0ABP9DQR3</accession>
<comment type="caution">
    <text evidence="5">The sequence shown here is derived from an EMBL/GenBank/DDBJ whole genome shotgun (WGS) entry which is preliminary data.</text>
</comment>
<evidence type="ECO:0000313" key="6">
    <source>
        <dbReference type="Proteomes" id="UP001500298"/>
    </source>
</evidence>
<name>A0ABP9DQR3_9BACT</name>
<proteinExistence type="inferred from homology"/>
<dbReference type="Pfam" id="PF00589">
    <property type="entry name" value="Phage_integrase"/>
    <property type="match status" value="1"/>
</dbReference>
<dbReference type="InterPro" id="IPR011010">
    <property type="entry name" value="DNA_brk_join_enz"/>
</dbReference>
<dbReference type="PANTHER" id="PTHR30349:SF41">
    <property type="entry name" value="INTEGRASE_RECOMBINASE PROTEIN MJ0367-RELATED"/>
    <property type="match status" value="1"/>
</dbReference>
<dbReference type="CDD" id="cd00397">
    <property type="entry name" value="DNA_BRE_C"/>
    <property type="match status" value="1"/>
</dbReference>
<dbReference type="RefSeq" id="WP_345375279.1">
    <property type="nucleotide sequence ID" value="NZ_BAABJX010000071.1"/>
</dbReference>
<gene>
    <name evidence="5" type="ORF">GCM10023331_40900</name>
</gene>
<keyword evidence="6" id="KW-1185">Reference proteome</keyword>
<dbReference type="Gene3D" id="1.10.443.10">
    <property type="entry name" value="Intergrase catalytic core"/>
    <property type="match status" value="1"/>
</dbReference>
<dbReference type="InterPro" id="IPR013762">
    <property type="entry name" value="Integrase-like_cat_sf"/>
</dbReference>
<dbReference type="PROSITE" id="PS51898">
    <property type="entry name" value="TYR_RECOMBINASE"/>
    <property type="match status" value="1"/>
</dbReference>
<reference evidence="6" key="1">
    <citation type="journal article" date="2019" name="Int. J. Syst. Evol. Microbiol.">
        <title>The Global Catalogue of Microorganisms (GCM) 10K type strain sequencing project: providing services to taxonomists for standard genome sequencing and annotation.</title>
        <authorList>
            <consortium name="The Broad Institute Genomics Platform"/>
            <consortium name="The Broad Institute Genome Sequencing Center for Infectious Disease"/>
            <person name="Wu L."/>
            <person name="Ma J."/>
        </authorList>
    </citation>
    <scope>NUCLEOTIDE SEQUENCE [LARGE SCALE GENOMIC DNA]</scope>
    <source>
        <strain evidence="6">JCM 18326</strain>
    </source>
</reference>
<dbReference type="PANTHER" id="PTHR30349">
    <property type="entry name" value="PHAGE INTEGRASE-RELATED"/>
    <property type="match status" value="1"/>
</dbReference>
<evidence type="ECO:0000313" key="5">
    <source>
        <dbReference type="EMBL" id="GAA4852230.1"/>
    </source>
</evidence>
<evidence type="ECO:0000256" key="3">
    <source>
        <dbReference type="ARBA" id="ARBA00023172"/>
    </source>
</evidence>